<dbReference type="GO" id="GO:0009116">
    <property type="term" value="P:nucleoside metabolic process"/>
    <property type="evidence" value="ECO:0007669"/>
    <property type="project" value="InterPro"/>
</dbReference>
<feature type="transmembrane region" description="Helical" evidence="1">
    <location>
        <begin position="100"/>
        <end position="120"/>
    </location>
</feature>
<evidence type="ECO:0000313" key="3">
    <source>
        <dbReference type="EMBL" id="SDH52811.1"/>
    </source>
</evidence>
<protein>
    <submittedName>
        <fullName evidence="3">Nucleoside phosphorylase</fullName>
    </submittedName>
</protein>
<proteinExistence type="predicted"/>
<evidence type="ECO:0000256" key="1">
    <source>
        <dbReference type="SAM" id="Phobius"/>
    </source>
</evidence>
<dbReference type="PANTHER" id="PTHR46832">
    <property type="entry name" value="5'-METHYLTHIOADENOSINE/S-ADENOSYLHOMOCYSTEINE NUCLEOSIDASE"/>
    <property type="match status" value="1"/>
</dbReference>
<reference evidence="4" key="1">
    <citation type="submission" date="2016-10" db="EMBL/GenBank/DDBJ databases">
        <authorList>
            <person name="Varghese N."/>
            <person name="Submissions S."/>
        </authorList>
    </citation>
    <scope>NUCLEOTIDE SEQUENCE [LARGE SCALE GENOMIC DNA]</scope>
    <source>
        <strain evidence="4">CGMCC 4.3506</strain>
    </source>
</reference>
<dbReference type="AlphaFoldDB" id="A0A1G8D562"/>
<dbReference type="Gene3D" id="3.40.50.1580">
    <property type="entry name" value="Nucleoside phosphorylase domain"/>
    <property type="match status" value="1"/>
</dbReference>
<feature type="domain" description="Nucleoside phosphorylase" evidence="2">
    <location>
        <begin position="424"/>
        <end position="623"/>
    </location>
</feature>
<dbReference type="GO" id="GO:0008930">
    <property type="term" value="F:methylthioadenosine nucleosidase activity"/>
    <property type="evidence" value="ECO:0007669"/>
    <property type="project" value="TreeGrafter"/>
</dbReference>
<dbReference type="PANTHER" id="PTHR46832:SF1">
    <property type="entry name" value="5'-METHYLTHIOADENOSINE_S-ADENOSYLHOMOCYSTEINE NUCLEOSIDASE"/>
    <property type="match status" value="1"/>
</dbReference>
<name>A0A1G8D562_9PSEU</name>
<dbReference type="Proteomes" id="UP000199623">
    <property type="component" value="Unassembled WGS sequence"/>
</dbReference>
<feature type="transmembrane region" description="Helical" evidence="1">
    <location>
        <begin position="126"/>
        <end position="150"/>
    </location>
</feature>
<feature type="transmembrane region" description="Helical" evidence="1">
    <location>
        <begin position="346"/>
        <end position="365"/>
    </location>
</feature>
<accession>A0A1G8D562</accession>
<keyword evidence="1" id="KW-1133">Transmembrane helix</keyword>
<keyword evidence="1" id="KW-0472">Membrane</keyword>
<dbReference type="EMBL" id="FNCC01000026">
    <property type="protein sequence ID" value="SDH52811.1"/>
    <property type="molecule type" value="Genomic_DNA"/>
</dbReference>
<feature type="transmembrane region" description="Helical" evidence="1">
    <location>
        <begin position="282"/>
        <end position="300"/>
    </location>
</feature>
<keyword evidence="4" id="KW-1185">Reference proteome</keyword>
<dbReference type="STRING" id="200378.SAMN05216553_12628"/>
<dbReference type="GO" id="GO:0008782">
    <property type="term" value="F:adenosylhomocysteine nucleosidase activity"/>
    <property type="evidence" value="ECO:0007669"/>
    <property type="project" value="TreeGrafter"/>
</dbReference>
<dbReference type="GO" id="GO:0019284">
    <property type="term" value="P:L-methionine salvage from S-adenosylmethionine"/>
    <property type="evidence" value="ECO:0007669"/>
    <property type="project" value="TreeGrafter"/>
</dbReference>
<sequence length="643" mass="70474">MLSNSAGDVPTLRDCLRAAKAVSASPNSKRVMATVRPRAVGGVVRDRSPLALILYVAALDRRLVWQGIDGFALLEPPPVRPGRTRWWGARHWLLNLADRHWPATMMLAPSLLAFVVALAMTPFPALRLTAVLIAAAPLLWITFLMTGGLVRQVFVRDSSHSDAVALRLLSGENWTMSLFHQDNHQRDDELFDRVRARLLELISRDVRSFGDESGLTFQEAHITGRLVCLHDGVTSDRARSRLAERHPDTTWIEGARFSVSDFPTRRGDAEKGPLRLLSFGRFYVLCVGAVVLILALMLYWGELSACAQRTCAAPVDSYGDAVIWMAYRLVYQEPPGLTAVSANATAWGWMMGLLLPMTAAVVLVASVRKAGQLRRVAVRYNGGSAKARLLVVAVTEVECSAIIDVFEAYTNRTAEVDYELSVPVFRLGPVSDVEVFLVQAGDAGSVDVAAVPRVAGDAIRDLKPSCAVITGICYGLKPKEQDFRQILVSSRIRDLDHAKMLQSGDMIVSQDRGEVVSPSPRLLQAAKTAKRQWERENNVPVHFGQMLSWNKLVNAELVVSDLRERYPDAIGGDMEGTGFYAAVRWAGIEGILIKAISDFGQEKDDSHQRPAAVNAARYVLHLVKVGALTNVGGRRDAGPTGRG</sequence>
<dbReference type="SUPFAM" id="SSF53167">
    <property type="entry name" value="Purine and uridine phosphorylases"/>
    <property type="match status" value="1"/>
</dbReference>
<evidence type="ECO:0000259" key="2">
    <source>
        <dbReference type="Pfam" id="PF01048"/>
    </source>
</evidence>
<dbReference type="InterPro" id="IPR000845">
    <property type="entry name" value="Nucleoside_phosphorylase_d"/>
</dbReference>
<dbReference type="Pfam" id="PF01048">
    <property type="entry name" value="PNP_UDP_1"/>
    <property type="match status" value="1"/>
</dbReference>
<organism evidence="3 4">
    <name type="scientific">Lentzea fradiae</name>
    <dbReference type="NCBI Taxonomy" id="200378"/>
    <lineage>
        <taxon>Bacteria</taxon>
        <taxon>Bacillati</taxon>
        <taxon>Actinomycetota</taxon>
        <taxon>Actinomycetes</taxon>
        <taxon>Pseudonocardiales</taxon>
        <taxon>Pseudonocardiaceae</taxon>
        <taxon>Lentzea</taxon>
    </lineage>
</organism>
<evidence type="ECO:0000313" key="4">
    <source>
        <dbReference type="Proteomes" id="UP000199623"/>
    </source>
</evidence>
<dbReference type="GO" id="GO:0005829">
    <property type="term" value="C:cytosol"/>
    <property type="evidence" value="ECO:0007669"/>
    <property type="project" value="TreeGrafter"/>
</dbReference>
<dbReference type="InterPro" id="IPR035994">
    <property type="entry name" value="Nucleoside_phosphorylase_sf"/>
</dbReference>
<keyword evidence="1" id="KW-0812">Transmembrane</keyword>
<gene>
    <name evidence="3" type="ORF">SAMN05216553_12628</name>
</gene>